<reference evidence="1 2" key="1">
    <citation type="journal article" date="2015" name="Genome Biol. Evol.">
        <title>Characterization of Three Mycobacterium spp. with Potential Use in Bioremediation by Genome Sequencing and Comparative Genomics.</title>
        <authorList>
            <person name="Das S."/>
            <person name="Pettersson B.M."/>
            <person name="Behra P.R."/>
            <person name="Ramesh M."/>
            <person name="Dasgupta S."/>
            <person name="Bhattacharya A."/>
            <person name="Kirsebom L.A."/>
        </authorList>
    </citation>
    <scope>NUCLEOTIDE SEQUENCE [LARGE SCALE GENOMIC DNA]</scope>
    <source>
        <strain evidence="1 2">DSM 44219</strain>
    </source>
</reference>
<protein>
    <submittedName>
        <fullName evidence="1">Uncharacterized protein</fullName>
    </submittedName>
</protein>
<sequence>MTEAILAELRELFANIADELIPAEPEFPAPSAMSIGTVGLDRLRRVHPALGERTLRALKALWNSSLLSAAAARHDMPAEFTVITEAVAGIYLTEPSVAAAYGYAGRVRLDAGDPYARIAEYRTLTAPVVSRGWVWHGDGSGGLDV</sequence>
<name>A0A0J6W2S2_MYCCU</name>
<evidence type="ECO:0000313" key="1">
    <source>
        <dbReference type="EMBL" id="KMO77610.1"/>
    </source>
</evidence>
<dbReference type="EMBL" id="JYNX01000038">
    <property type="protein sequence ID" value="KMO77610.1"/>
    <property type="molecule type" value="Genomic_DNA"/>
</dbReference>
<dbReference type="Proteomes" id="UP000036176">
    <property type="component" value="Unassembled WGS sequence"/>
</dbReference>
<evidence type="ECO:0000313" key="2">
    <source>
        <dbReference type="Proteomes" id="UP000036176"/>
    </source>
</evidence>
<proteinExistence type="predicted"/>
<gene>
    <name evidence="1" type="ORF">MCHUDSM44219_03270</name>
</gene>
<dbReference type="AlphaFoldDB" id="A0A0J6W2S2"/>
<organism evidence="1 2">
    <name type="scientific">Mycolicibacterium chubuense</name>
    <name type="common">Mycobacterium chubuense</name>
    <dbReference type="NCBI Taxonomy" id="1800"/>
    <lineage>
        <taxon>Bacteria</taxon>
        <taxon>Bacillati</taxon>
        <taxon>Actinomycetota</taxon>
        <taxon>Actinomycetes</taxon>
        <taxon>Mycobacteriales</taxon>
        <taxon>Mycobacteriaceae</taxon>
        <taxon>Mycolicibacterium</taxon>
    </lineage>
</organism>
<comment type="caution">
    <text evidence="1">The sequence shown here is derived from an EMBL/GenBank/DDBJ whole genome shotgun (WGS) entry which is preliminary data.</text>
</comment>
<accession>A0A0J6W2S2</accession>
<keyword evidence="2" id="KW-1185">Reference proteome</keyword>
<dbReference type="OrthoDB" id="8447184at2"/>
<dbReference type="RefSeq" id="WP_048419225.1">
    <property type="nucleotide sequence ID" value="NZ_JYNX01000038.1"/>
</dbReference>
<dbReference type="PATRIC" id="fig|1800.3.peg.3285"/>